<accession>A0A0D7A3Z5</accession>
<dbReference type="Gene3D" id="3.30.559.70">
    <property type="entry name" value="Choline/Carnitine o-acyltransferase, domain 2"/>
    <property type="match status" value="1"/>
</dbReference>
<dbReference type="GO" id="GO:0005739">
    <property type="term" value="C:mitochondrion"/>
    <property type="evidence" value="ECO:0007669"/>
    <property type="project" value="TreeGrafter"/>
</dbReference>
<keyword evidence="3 5" id="KW-0012">Acyltransferase</keyword>
<name>A0A0D7A3Z5_9AGAR</name>
<protein>
    <submittedName>
        <fullName evidence="8">Acyltransferase ChoActase/COT/CPT</fullName>
    </submittedName>
</protein>
<comment type="similarity">
    <text evidence="1 5">Belongs to the carnitine/choline acetyltransferase family.</text>
</comment>
<evidence type="ECO:0000313" key="8">
    <source>
        <dbReference type="EMBL" id="KIY44626.1"/>
    </source>
</evidence>
<dbReference type="InterPro" id="IPR000542">
    <property type="entry name" value="Carn_acyl_trans"/>
</dbReference>
<reference evidence="8 9" key="1">
    <citation type="journal article" date="2015" name="Fungal Genet. Biol.">
        <title>Evolution of novel wood decay mechanisms in Agaricales revealed by the genome sequences of Fistulina hepatica and Cylindrobasidium torrendii.</title>
        <authorList>
            <person name="Floudas D."/>
            <person name="Held B.W."/>
            <person name="Riley R."/>
            <person name="Nagy L.G."/>
            <person name="Koehler G."/>
            <person name="Ransdell A.S."/>
            <person name="Younus H."/>
            <person name="Chow J."/>
            <person name="Chiniquy J."/>
            <person name="Lipzen A."/>
            <person name="Tritt A."/>
            <person name="Sun H."/>
            <person name="Haridas S."/>
            <person name="LaButti K."/>
            <person name="Ohm R.A."/>
            <person name="Kues U."/>
            <person name="Blanchette R.A."/>
            <person name="Grigoriev I.V."/>
            <person name="Minto R.E."/>
            <person name="Hibbett D.S."/>
        </authorList>
    </citation>
    <scope>NUCLEOTIDE SEQUENCE [LARGE SCALE GENOMIC DNA]</scope>
    <source>
        <strain evidence="8 9">ATCC 64428</strain>
    </source>
</reference>
<gene>
    <name evidence="8" type="ORF">FISHEDRAFT_67356</name>
</gene>
<dbReference type="AlphaFoldDB" id="A0A0D7A3Z5"/>
<dbReference type="GO" id="GO:0009437">
    <property type="term" value="P:carnitine metabolic process"/>
    <property type="evidence" value="ECO:0007669"/>
    <property type="project" value="TreeGrafter"/>
</dbReference>
<feature type="region of interest" description="Disordered" evidence="6">
    <location>
        <begin position="639"/>
        <end position="663"/>
    </location>
</feature>
<evidence type="ECO:0000256" key="4">
    <source>
        <dbReference type="PIRSR" id="PIRSR600542-1"/>
    </source>
</evidence>
<keyword evidence="9" id="KW-1185">Reference proteome</keyword>
<sequence>MASFRTFEYQPQLPKLPIPPLVDTCRRYLRALEGLQDSDEHARTKAAVDQFLLPDGEGEALQRKLQEWNGTHDSYIEDFWYENYLSHSDPVVLALNPFFVLENDPNPATGGQMQRAASLIIATLGFIHDLRHGLLEPDVVRGKIPLDMDQFTRIFGTARIPTETGCKMQVDSESRHIVVLRRGQFYWFDVLDENNCPLLNQRELLRNLQAIVRDADQIDATQAFKMAIGVLTTENRKTWSRLRGMLKTTTPHNRSSLQIVDGALFVMCLDDAAEASFDDLCSNFLCGTYKLSGDAQVGTCINRWYDKLQIIVTADGAAGINFEHTGVDGHTVLRFAADVYTECLMLLARSINPNAHTLFNAPAKGRPYDASRFDTAPKQLVWDISPPLRAALRRAETRLGDLICQHECLALEFTGYGKAFITAHGFSPDAFVQMAFQAAYHGLYGRTECTYEPAMTKTFLHGRTEAIRTVQPESVAFTHIYFSDAPAAEKVAALRTACTRHVAITKECSRGLGQDRHLYALYCLLKRDSTVKKMPALFTDPGWTKLNASILSTSNCGNPALRLFGFGPVEPDGYGIGYIIKEDRISISVSSKHLQTRRIIAMLDRYLLDMKKLLVQLYRSANARPAPFIDHTGVLRDTKTGRPIDSKTGNPLYGSSDGEADGSDAEVSLPNYSFFEAGETISRRRVNGDGIGRRASAWPNIGMWLMSKK</sequence>
<evidence type="ECO:0000256" key="6">
    <source>
        <dbReference type="SAM" id="MobiDB-lite"/>
    </source>
</evidence>
<evidence type="ECO:0000256" key="2">
    <source>
        <dbReference type="ARBA" id="ARBA00022679"/>
    </source>
</evidence>
<dbReference type="FunFam" id="3.30.559.10:FF:000019">
    <property type="entry name" value="Carnitine acetyl transferase"/>
    <property type="match status" value="1"/>
</dbReference>
<evidence type="ECO:0000313" key="9">
    <source>
        <dbReference type="Proteomes" id="UP000054144"/>
    </source>
</evidence>
<proteinExistence type="inferred from homology"/>
<keyword evidence="2 5" id="KW-0808">Transferase</keyword>
<feature type="active site" description="Proton acceptor" evidence="4">
    <location>
        <position position="324"/>
    </location>
</feature>
<dbReference type="InterPro" id="IPR042231">
    <property type="entry name" value="Cho/carn_acyl_trans_2"/>
</dbReference>
<dbReference type="Proteomes" id="UP000054144">
    <property type="component" value="Unassembled WGS sequence"/>
</dbReference>
<dbReference type="InterPro" id="IPR039551">
    <property type="entry name" value="Cho/carn_acyl_trans"/>
</dbReference>
<dbReference type="Pfam" id="PF00755">
    <property type="entry name" value="Carn_acyltransf"/>
    <property type="match status" value="1"/>
</dbReference>
<dbReference type="PROSITE" id="PS00440">
    <property type="entry name" value="ACYLTRANSF_C_2"/>
    <property type="match status" value="1"/>
</dbReference>
<evidence type="ECO:0000256" key="1">
    <source>
        <dbReference type="ARBA" id="ARBA00005232"/>
    </source>
</evidence>
<evidence type="ECO:0000259" key="7">
    <source>
        <dbReference type="Pfam" id="PF00755"/>
    </source>
</evidence>
<feature type="domain" description="Choline/carnitine acyltransferase" evidence="7">
    <location>
        <begin position="16"/>
        <end position="599"/>
    </location>
</feature>
<dbReference type="EMBL" id="KN882067">
    <property type="protein sequence ID" value="KIY44626.1"/>
    <property type="molecule type" value="Genomic_DNA"/>
</dbReference>
<evidence type="ECO:0000256" key="5">
    <source>
        <dbReference type="RuleBase" id="RU003801"/>
    </source>
</evidence>
<dbReference type="Gene3D" id="3.30.559.10">
    <property type="entry name" value="Chloramphenicol acetyltransferase-like domain"/>
    <property type="match status" value="1"/>
</dbReference>
<dbReference type="SUPFAM" id="SSF52777">
    <property type="entry name" value="CoA-dependent acyltransferases"/>
    <property type="match status" value="2"/>
</dbReference>
<evidence type="ECO:0000256" key="3">
    <source>
        <dbReference type="ARBA" id="ARBA00023315"/>
    </source>
</evidence>
<dbReference type="GO" id="GO:0004092">
    <property type="term" value="F:carnitine O-acetyltransferase activity"/>
    <property type="evidence" value="ECO:0007669"/>
    <property type="project" value="TreeGrafter"/>
</dbReference>
<dbReference type="PANTHER" id="PTHR22589:SF29">
    <property type="entry name" value="MITOCHONDRIAL CARNITINE O-ACETYLTRANSFERASE-RELATED"/>
    <property type="match status" value="1"/>
</dbReference>
<dbReference type="InterPro" id="IPR023213">
    <property type="entry name" value="CAT-like_dom_sf"/>
</dbReference>
<organism evidence="8 9">
    <name type="scientific">Fistulina hepatica ATCC 64428</name>
    <dbReference type="NCBI Taxonomy" id="1128425"/>
    <lineage>
        <taxon>Eukaryota</taxon>
        <taxon>Fungi</taxon>
        <taxon>Dikarya</taxon>
        <taxon>Basidiomycota</taxon>
        <taxon>Agaricomycotina</taxon>
        <taxon>Agaricomycetes</taxon>
        <taxon>Agaricomycetidae</taxon>
        <taxon>Agaricales</taxon>
        <taxon>Fistulinaceae</taxon>
        <taxon>Fistulina</taxon>
    </lineage>
</organism>
<dbReference type="FunFam" id="3.30.559.70:FF:000003">
    <property type="entry name" value="Carnitine acetyl transferase FacC"/>
    <property type="match status" value="1"/>
</dbReference>
<dbReference type="OrthoDB" id="240216at2759"/>
<dbReference type="PANTHER" id="PTHR22589">
    <property type="entry name" value="CARNITINE O-ACYLTRANSFERASE"/>
    <property type="match status" value="1"/>
</dbReference>